<name>A0A975JU44_9MYCO</name>
<dbReference type="EMBL" id="CP046600">
    <property type="protein sequence ID" value="QUR65724.1"/>
    <property type="molecule type" value="Genomic_DNA"/>
</dbReference>
<dbReference type="InterPro" id="IPR007692">
    <property type="entry name" value="DNA_helicase_DnaB"/>
</dbReference>
<dbReference type="GO" id="GO:0006269">
    <property type="term" value="P:DNA replication, synthesis of primer"/>
    <property type="evidence" value="ECO:0007669"/>
    <property type="project" value="UniProtKB-UniRule"/>
</dbReference>
<dbReference type="KEGG" id="mspg:F6B93_00315"/>
<dbReference type="PROSITE" id="PS51199">
    <property type="entry name" value="SF4_HELICASE"/>
    <property type="match status" value="2"/>
</dbReference>
<dbReference type="Gene3D" id="3.10.28.10">
    <property type="entry name" value="Homing endonucleases"/>
    <property type="match status" value="1"/>
</dbReference>
<dbReference type="InterPro" id="IPR016136">
    <property type="entry name" value="DNA_helicase_N/primase_C"/>
</dbReference>
<comment type="catalytic activity">
    <reaction evidence="12 14">
        <text>ATP + H2O = ADP + phosphate + H(+)</text>
        <dbReference type="Rhea" id="RHEA:13065"/>
        <dbReference type="ChEBI" id="CHEBI:15377"/>
        <dbReference type="ChEBI" id="CHEBI:15378"/>
        <dbReference type="ChEBI" id="CHEBI:30616"/>
        <dbReference type="ChEBI" id="CHEBI:43474"/>
        <dbReference type="ChEBI" id="CHEBI:456216"/>
        <dbReference type="EC" id="5.6.2.3"/>
    </reaction>
</comment>
<sequence>MAVVDDLEPGVDAPPSEDFGRQPPQDLAAEQSVLGGMLLSKDAIADVLEKLRPGDFYRPAHQNVYDAILDLYGRGEPADAVTVAAELDRRGLLRRIGGAPYLHTLISTVPTAANAGYYAGIVGEKALLRRLVEAGTRVVQYGYAGAEGADVAEVVDRAQAEIYDVADRRQSEDFVALEDLLQPTMDEIDAIASNGGLARGVPTGFIELDEVTNGLHPGQMVIVAARPGVGKALALGTPLPTPSGWTTMGAVAVGDELLGVDGQPTRVVAATDVMLGRPCYEVEFSDGTVIVADAAHQWLTDTHAARKSVHAAAVGYDRYQQRTVAAVRTTAQIAGTLRCHPRDRRLNHSVTNARALELPDREFLVPPYTLGAWLADGASEAAQITTTEPEILMRIEADGFAGRECTSTAGAMQARLRTLGVLGNKHIPTEYLRGSETQRRALLAGLLDTDGTVAAGGAVQLTVTNPRLASDVAELVVSLGYHCHTSTTHVRGRHAPSSIAYTLSFSTDDAVFAVQRKAIAHKERRAIAGAERCGSRFIVDVRRIETVPVRCVEVDNASHMYLAGKAMIPTHNSTLGLDFMRSCSIRNRQASVIFSLEMSKSEIVMRLLSAEAKIKLSDMRSGRMNDDDWTRLARRMSEISEAPLYIDDSPNLTMMEIRAKARRLRQKSDLRLIVVDYMQLMTSGKKFESRQVEVSEFSRNLKLLAKELEVPVVAISQLNRGPEQRTDKKPMLADLRESGSLEQDSDVVILLHRPDAFDRDDPRGGEADFILAKHRNGPTKTVTVAHQLHLSRFANMAR</sequence>
<keyword evidence="19" id="KW-1185">Reference proteome</keyword>
<dbReference type="InterPro" id="IPR027417">
    <property type="entry name" value="P-loop_NTPase"/>
</dbReference>
<dbReference type="FunFam" id="1.10.860.10:FF:000001">
    <property type="entry name" value="Replicative DNA helicase"/>
    <property type="match status" value="1"/>
</dbReference>
<dbReference type="InterPro" id="IPR004860">
    <property type="entry name" value="LAGLIDADG_dom"/>
</dbReference>
<dbReference type="GO" id="GO:1990077">
    <property type="term" value="C:primosome complex"/>
    <property type="evidence" value="ECO:0007669"/>
    <property type="project" value="UniProtKB-UniRule"/>
</dbReference>
<evidence type="ECO:0000256" key="8">
    <source>
        <dbReference type="ARBA" id="ARBA00022840"/>
    </source>
</evidence>
<evidence type="ECO:0000256" key="3">
    <source>
        <dbReference type="ARBA" id="ARBA00022705"/>
    </source>
</evidence>
<keyword evidence="10" id="KW-0413">Isomerase</keyword>
<keyword evidence="8 14" id="KW-0067">ATP-binding</keyword>
<evidence type="ECO:0000259" key="17">
    <source>
        <dbReference type="PROSITE" id="PS51199"/>
    </source>
</evidence>
<dbReference type="GO" id="GO:0003677">
    <property type="term" value="F:DNA binding"/>
    <property type="evidence" value="ECO:0007669"/>
    <property type="project" value="UniProtKB-UniRule"/>
</dbReference>
<dbReference type="InterPro" id="IPR007693">
    <property type="entry name" value="DNA_helicase_DnaB-like_N"/>
</dbReference>
<dbReference type="GO" id="GO:0005829">
    <property type="term" value="C:cytosol"/>
    <property type="evidence" value="ECO:0007669"/>
    <property type="project" value="TreeGrafter"/>
</dbReference>
<keyword evidence="6 14" id="KW-0378">Hydrolase</keyword>
<dbReference type="Gene3D" id="3.40.50.300">
    <property type="entry name" value="P-loop containing nucleotide triphosphate hydrolases"/>
    <property type="match status" value="2"/>
</dbReference>
<dbReference type="GO" id="GO:0004519">
    <property type="term" value="F:endonuclease activity"/>
    <property type="evidence" value="ECO:0007669"/>
    <property type="project" value="InterPro"/>
</dbReference>
<keyword evidence="7 14" id="KW-0347">Helicase</keyword>
<reference evidence="18" key="1">
    <citation type="submission" date="2019-12" db="EMBL/GenBank/DDBJ databases">
        <title>Mycobacterium spongiae sp. nov.</title>
        <authorList>
            <person name="Stinear T."/>
        </authorList>
    </citation>
    <scope>NUCLEOTIDE SEQUENCE</scope>
    <source>
        <strain evidence="18">FSD4b-SM</strain>
    </source>
</reference>
<dbReference type="InterPro" id="IPR036844">
    <property type="entry name" value="Hint_dom_sf"/>
</dbReference>
<dbReference type="Gene3D" id="1.10.860.10">
    <property type="entry name" value="DNAb Helicase, Chain A"/>
    <property type="match status" value="1"/>
</dbReference>
<evidence type="ECO:0000256" key="12">
    <source>
        <dbReference type="ARBA" id="ARBA00048954"/>
    </source>
</evidence>
<evidence type="ECO:0000256" key="13">
    <source>
        <dbReference type="NCBIfam" id="TIGR00665"/>
    </source>
</evidence>
<evidence type="ECO:0000256" key="2">
    <source>
        <dbReference type="ARBA" id="ARBA00022515"/>
    </source>
</evidence>
<evidence type="ECO:0000313" key="19">
    <source>
        <dbReference type="Proteomes" id="UP000682202"/>
    </source>
</evidence>
<keyword evidence="3 14" id="KW-0235">DNA replication</keyword>
<dbReference type="EC" id="5.6.2.3" evidence="13 14"/>
<dbReference type="PROSITE" id="PS50819">
    <property type="entry name" value="INTEIN_ENDONUCLEASE"/>
    <property type="match status" value="1"/>
</dbReference>
<dbReference type="SUPFAM" id="SSF51294">
    <property type="entry name" value="Hedgehog/intein (Hint) domain"/>
    <property type="match status" value="1"/>
</dbReference>
<dbReference type="Pfam" id="PF03796">
    <property type="entry name" value="DnaB_C"/>
    <property type="match status" value="2"/>
</dbReference>
<keyword evidence="5 14" id="KW-0547">Nucleotide-binding</keyword>
<evidence type="ECO:0000256" key="1">
    <source>
        <dbReference type="ARBA" id="ARBA00008428"/>
    </source>
</evidence>
<organism evidence="18 19">
    <name type="scientific">Mycobacterium spongiae</name>
    <dbReference type="NCBI Taxonomy" id="886343"/>
    <lineage>
        <taxon>Bacteria</taxon>
        <taxon>Bacillati</taxon>
        <taxon>Actinomycetota</taxon>
        <taxon>Actinomycetes</taxon>
        <taxon>Mycobacteriales</taxon>
        <taxon>Mycobacteriaceae</taxon>
        <taxon>Mycobacterium</taxon>
    </lineage>
</organism>
<dbReference type="SUPFAM" id="SSF52540">
    <property type="entry name" value="P-loop containing nucleoside triphosphate hydrolases"/>
    <property type="match status" value="2"/>
</dbReference>
<feature type="region of interest" description="Disordered" evidence="15">
    <location>
        <begin position="1"/>
        <end position="23"/>
    </location>
</feature>
<dbReference type="InterPro" id="IPR006142">
    <property type="entry name" value="INTEIN"/>
</dbReference>
<dbReference type="InterPro" id="IPR007694">
    <property type="entry name" value="DNA_helicase_DnaB-like_C"/>
</dbReference>
<evidence type="ECO:0000256" key="11">
    <source>
        <dbReference type="ARBA" id="ARBA00044940"/>
    </source>
</evidence>
<evidence type="ECO:0000259" key="16">
    <source>
        <dbReference type="PROSITE" id="PS50819"/>
    </source>
</evidence>
<dbReference type="CDD" id="cd00984">
    <property type="entry name" value="DnaB_C"/>
    <property type="match status" value="1"/>
</dbReference>
<keyword evidence="4" id="KW-0677">Repeat</keyword>
<dbReference type="InterPro" id="IPR004042">
    <property type="entry name" value="Intein_endonuc_central"/>
</dbReference>
<evidence type="ECO:0000256" key="9">
    <source>
        <dbReference type="ARBA" id="ARBA00023125"/>
    </source>
</evidence>
<dbReference type="Pfam" id="PF14528">
    <property type="entry name" value="LAGLIDADG_3"/>
    <property type="match status" value="1"/>
</dbReference>
<dbReference type="GO" id="GO:0043139">
    <property type="term" value="F:5'-3' DNA helicase activity"/>
    <property type="evidence" value="ECO:0007669"/>
    <property type="project" value="UniProtKB-EC"/>
</dbReference>
<evidence type="ECO:0000256" key="7">
    <source>
        <dbReference type="ARBA" id="ARBA00022806"/>
    </source>
</evidence>
<dbReference type="AlphaFoldDB" id="A0A975JU44"/>
<evidence type="ECO:0000256" key="14">
    <source>
        <dbReference type="RuleBase" id="RU362085"/>
    </source>
</evidence>
<feature type="domain" description="DOD-type homing endonuclease" evidence="16">
    <location>
        <begin position="369"/>
        <end position="481"/>
    </location>
</feature>
<dbReference type="GO" id="GO:0005524">
    <property type="term" value="F:ATP binding"/>
    <property type="evidence" value="ECO:0007669"/>
    <property type="project" value="UniProtKB-UniRule"/>
</dbReference>
<proteinExistence type="inferred from homology"/>
<evidence type="ECO:0000313" key="18">
    <source>
        <dbReference type="EMBL" id="QUR65724.1"/>
    </source>
</evidence>
<dbReference type="GO" id="GO:0016787">
    <property type="term" value="F:hydrolase activity"/>
    <property type="evidence" value="ECO:0007669"/>
    <property type="project" value="UniProtKB-KW"/>
</dbReference>
<accession>A0A975JU44</accession>
<evidence type="ECO:0000256" key="15">
    <source>
        <dbReference type="SAM" id="MobiDB-lite"/>
    </source>
</evidence>
<evidence type="ECO:0000256" key="4">
    <source>
        <dbReference type="ARBA" id="ARBA00022737"/>
    </source>
</evidence>
<comment type="function">
    <text evidence="11 14">The intein is an endonuclease.</text>
</comment>
<dbReference type="PRINTS" id="PR00379">
    <property type="entry name" value="INTEIN"/>
</dbReference>
<dbReference type="NCBIfam" id="TIGR00665">
    <property type="entry name" value="DnaB"/>
    <property type="match status" value="1"/>
</dbReference>
<comment type="similarity">
    <text evidence="1 14">Belongs to the helicase family. DnaB subfamily.</text>
</comment>
<evidence type="ECO:0000256" key="5">
    <source>
        <dbReference type="ARBA" id="ARBA00022741"/>
    </source>
</evidence>
<dbReference type="PANTHER" id="PTHR30153">
    <property type="entry name" value="REPLICATIVE DNA HELICASE DNAB"/>
    <property type="match status" value="1"/>
</dbReference>
<feature type="domain" description="SF4 helicase" evidence="17">
    <location>
        <begin position="194"/>
        <end position="231"/>
    </location>
</feature>
<dbReference type="InterPro" id="IPR027434">
    <property type="entry name" value="Homing_endonucl"/>
</dbReference>
<dbReference type="Pfam" id="PF00772">
    <property type="entry name" value="DnaB"/>
    <property type="match status" value="1"/>
</dbReference>
<dbReference type="SUPFAM" id="SSF48024">
    <property type="entry name" value="N-terminal domain of DnaB helicase"/>
    <property type="match status" value="1"/>
</dbReference>
<dbReference type="PANTHER" id="PTHR30153:SF2">
    <property type="entry name" value="REPLICATIVE DNA HELICASE"/>
    <property type="match status" value="1"/>
</dbReference>
<dbReference type="InterPro" id="IPR036185">
    <property type="entry name" value="DNA_heli_DnaB-like_N_sf"/>
</dbReference>
<keyword evidence="9 14" id="KW-0238">DNA-binding</keyword>
<evidence type="ECO:0000256" key="6">
    <source>
        <dbReference type="ARBA" id="ARBA00022801"/>
    </source>
</evidence>
<evidence type="ECO:0000256" key="10">
    <source>
        <dbReference type="ARBA" id="ARBA00023235"/>
    </source>
</evidence>
<feature type="domain" description="SF4 helicase" evidence="17">
    <location>
        <begin position="573"/>
        <end position="798"/>
    </location>
</feature>
<protein>
    <recommendedName>
        <fullName evidence="13 14">Replicative DNA helicase</fullName>
        <ecNumber evidence="13 14">5.6.2.3</ecNumber>
    </recommendedName>
</protein>
<comment type="function">
    <text evidence="14">The main replicative DNA helicase, it participates in initiation and elongation during chromosome replication. Travels ahead of the DNA replisome, separating dsDNA into templates for DNA synthesis. A processive ATP-dependent 5'-3' DNA helicase it has DNA-dependent ATPase activity.</text>
</comment>
<dbReference type="RefSeq" id="WP_211697128.1">
    <property type="nucleotide sequence ID" value="NZ_CP046600.1"/>
</dbReference>
<dbReference type="GO" id="GO:0016539">
    <property type="term" value="P:intein-mediated protein splicing"/>
    <property type="evidence" value="ECO:0007669"/>
    <property type="project" value="InterPro"/>
</dbReference>
<keyword evidence="2 14" id="KW-0639">Primosome</keyword>
<gene>
    <name evidence="18" type="primary">dnaB</name>
    <name evidence="18" type="ORF">F6B93_00315</name>
</gene>
<dbReference type="Proteomes" id="UP000682202">
    <property type="component" value="Chromosome"/>
</dbReference>
<dbReference type="SUPFAM" id="SSF55608">
    <property type="entry name" value="Homing endonucleases"/>
    <property type="match status" value="1"/>
</dbReference>